<proteinExistence type="predicted"/>
<comment type="caution">
    <text evidence="1">The sequence shown here is derived from an EMBL/GenBank/DDBJ whole genome shotgun (WGS) entry which is preliminary data.</text>
</comment>
<gene>
    <name evidence="1" type="ORF">D5086_031094</name>
</gene>
<protein>
    <submittedName>
        <fullName evidence="1">Uncharacterized protein</fullName>
    </submittedName>
</protein>
<accession>A0ACC4ARN7</accession>
<organism evidence="1 2">
    <name type="scientific">Populus alba</name>
    <name type="common">White poplar</name>
    <dbReference type="NCBI Taxonomy" id="43335"/>
    <lineage>
        <taxon>Eukaryota</taxon>
        <taxon>Viridiplantae</taxon>
        <taxon>Streptophyta</taxon>
        <taxon>Embryophyta</taxon>
        <taxon>Tracheophyta</taxon>
        <taxon>Spermatophyta</taxon>
        <taxon>Magnoliopsida</taxon>
        <taxon>eudicotyledons</taxon>
        <taxon>Gunneridae</taxon>
        <taxon>Pentapetalae</taxon>
        <taxon>rosids</taxon>
        <taxon>fabids</taxon>
        <taxon>Malpighiales</taxon>
        <taxon>Salicaceae</taxon>
        <taxon>Saliceae</taxon>
        <taxon>Populus</taxon>
    </lineage>
</organism>
<reference evidence="1 2" key="1">
    <citation type="journal article" date="2024" name="Plant Biotechnol. J.">
        <title>Genome and CRISPR/Cas9 system of a widespread forest tree (Populus alba) in the world.</title>
        <authorList>
            <person name="Liu Y.J."/>
            <person name="Jiang P.F."/>
            <person name="Han X.M."/>
            <person name="Li X.Y."/>
            <person name="Wang H.M."/>
            <person name="Wang Y.J."/>
            <person name="Wang X.X."/>
            <person name="Zeng Q.Y."/>
        </authorList>
    </citation>
    <scope>NUCLEOTIDE SEQUENCE [LARGE SCALE GENOMIC DNA]</scope>
    <source>
        <strain evidence="2">cv. PAL-ZL1</strain>
    </source>
</reference>
<name>A0ACC4ARN7_POPAL</name>
<keyword evidence="2" id="KW-1185">Reference proteome</keyword>
<dbReference type="EMBL" id="RCHU02000017">
    <property type="protein sequence ID" value="KAL3568443.1"/>
    <property type="molecule type" value="Genomic_DNA"/>
</dbReference>
<dbReference type="Proteomes" id="UP000309997">
    <property type="component" value="Unassembled WGS sequence"/>
</dbReference>
<evidence type="ECO:0000313" key="2">
    <source>
        <dbReference type="Proteomes" id="UP000309997"/>
    </source>
</evidence>
<sequence length="79" mass="8444">MIHGQGFSGSRSTLMVMDPNHWINEYADLGRVILAGESAGGTIAQYVAVQPGAAALPAVAIKRLPIVLPINMPNKFWGR</sequence>
<evidence type="ECO:0000313" key="1">
    <source>
        <dbReference type="EMBL" id="KAL3568443.1"/>
    </source>
</evidence>